<dbReference type="Proteomes" id="UP001172680">
    <property type="component" value="Unassembled WGS sequence"/>
</dbReference>
<sequence length="116" mass="12525">MSVTSSTEQSKLMIASLLDFVDALREDPQRDNSGDKLEGAKEAEEPSVERIVLELLRNEAREEAGVFLASRVSGSGNAVTARAAHSGRLVAEALQVGWNRKKQNAEGVCGDAEIER</sequence>
<gene>
    <name evidence="1" type="ORF">H2199_000383</name>
</gene>
<accession>A0ACC2ZPW0</accession>
<protein>
    <submittedName>
        <fullName evidence="1">Uncharacterized protein</fullName>
    </submittedName>
</protein>
<name>A0ACC2ZPW0_9PEZI</name>
<organism evidence="1 2">
    <name type="scientific">Coniosporium tulheliwenetii</name>
    <dbReference type="NCBI Taxonomy" id="3383036"/>
    <lineage>
        <taxon>Eukaryota</taxon>
        <taxon>Fungi</taxon>
        <taxon>Dikarya</taxon>
        <taxon>Ascomycota</taxon>
        <taxon>Pezizomycotina</taxon>
        <taxon>Dothideomycetes</taxon>
        <taxon>Dothideomycetes incertae sedis</taxon>
        <taxon>Coniosporium</taxon>
    </lineage>
</organism>
<evidence type="ECO:0000313" key="2">
    <source>
        <dbReference type="Proteomes" id="UP001172680"/>
    </source>
</evidence>
<reference evidence="1" key="1">
    <citation type="submission" date="2022-10" db="EMBL/GenBank/DDBJ databases">
        <title>Culturing micro-colonial fungi from biological soil crusts in the Mojave desert and describing Neophaeococcomyces mojavensis, and introducing the new genera and species Taxawa tesnikishii.</title>
        <authorList>
            <person name="Kurbessoian T."/>
            <person name="Stajich J.E."/>
        </authorList>
    </citation>
    <scope>NUCLEOTIDE SEQUENCE</scope>
    <source>
        <strain evidence="1">JES_115</strain>
    </source>
</reference>
<dbReference type="EMBL" id="JAPDRP010000001">
    <property type="protein sequence ID" value="KAJ9649605.1"/>
    <property type="molecule type" value="Genomic_DNA"/>
</dbReference>
<comment type="caution">
    <text evidence="1">The sequence shown here is derived from an EMBL/GenBank/DDBJ whole genome shotgun (WGS) entry which is preliminary data.</text>
</comment>
<evidence type="ECO:0000313" key="1">
    <source>
        <dbReference type="EMBL" id="KAJ9649605.1"/>
    </source>
</evidence>
<keyword evidence="2" id="KW-1185">Reference proteome</keyword>
<proteinExistence type="predicted"/>